<feature type="region of interest" description="Disordered" evidence="1">
    <location>
        <begin position="152"/>
        <end position="176"/>
    </location>
</feature>
<feature type="compositionally biased region" description="Polar residues" evidence="1">
    <location>
        <begin position="166"/>
        <end position="176"/>
    </location>
</feature>
<organism evidence="2 3">
    <name type="scientific">Aureobasidium namibiae CBS 147.97</name>
    <dbReference type="NCBI Taxonomy" id="1043004"/>
    <lineage>
        <taxon>Eukaryota</taxon>
        <taxon>Fungi</taxon>
        <taxon>Dikarya</taxon>
        <taxon>Ascomycota</taxon>
        <taxon>Pezizomycotina</taxon>
        <taxon>Dothideomycetes</taxon>
        <taxon>Dothideomycetidae</taxon>
        <taxon>Dothideales</taxon>
        <taxon>Saccotheciaceae</taxon>
        <taxon>Aureobasidium</taxon>
    </lineage>
</organism>
<dbReference type="HOGENOM" id="CLU_650497_0_0_1"/>
<feature type="compositionally biased region" description="Basic and acidic residues" evidence="1">
    <location>
        <begin position="315"/>
        <end position="349"/>
    </location>
</feature>
<gene>
    <name evidence="2" type="ORF">M436DRAFT_82218</name>
</gene>
<keyword evidence="3" id="KW-1185">Reference proteome</keyword>
<dbReference type="EMBL" id="KL584710">
    <property type="protein sequence ID" value="KEQ72947.1"/>
    <property type="molecule type" value="Genomic_DNA"/>
</dbReference>
<dbReference type="AlphaFoldDB" id="A0A074WT60"/>
<feature type="compositionally biased region" description="Polar residues" evidence="1">
    <location>
        <begin position="260"/>
        <end position="277"/>
    </location>
</feature>
<dbReference type="GeneID" id="25416949"/>
<feature type="compositionally biased region" description="Polar residues" evidence="1">
    <location>
        <begin position="217"/>
        <end position="230"/>
    </location>
</feature>
<dbReference type="Proteomes" id="UP000027730">
    <property type="component" value="Unassembled WGS sequence"/>
</dbReference>
<dbReference type="RefSeq" id="XP_013427273.1">
    <property type="nucleotide sequence ID" value="XM_013571819.1"/>
</dbReference>
<protein>
    <submittedName>
        <fullName evidence="2">Uncharacterized protein</fullName>
    </submittedName>
</protein>
<evidence type="ECO:0000256" key="1">
    <source>
        <dbReference type="SAM" id="MobiDB-lite"/>
    </source>
</evidence>
<evidence type="ECO:0000313" key="2">
    <source>
        <dbReference type="EMBL" id="KEQ72947.1"/>
    </source>
</evidence>
<reference evidence="2 3" key="1">
    <citation type="journal article" date="2014" name="BMC Genomics">
        <title>Genome sequencing of four Aureobasidium pullulans varieties: biotechnological potential, stress tolerance, and description of new species.</title>
        <authorList>
            <person name="Gostin Ar C."/>
            <person name="Ohm R.A."/>
            <person name="Kogej T."/>
            <person name="Sonjak S."/>
            <person name="Turk M."/>
            <person name="Zajc J."/>
            <person name="Zalar P."/>
            <person name="Grube M."/>
            <person name="Sun H."/>
            <person name="Han J."/>
            <person name="Sharma A."/>
            <person name="Chiniquy J."/>
            <person name="Ngan C.Y."/>
            <person name="Lipzen A."/>
            <person name="Barry K."/>
            <person name="Grigoriev I.V."/>
            <person name="Gunde-Cimerman N."/>
        </authorList>
    </citation>
    <scope>NUCLEOTIDE SEQUENCE [LARGE SCALE GENOMIC DNA]</scope>
    <source>
        <strain evidence="2 3">CBS 147.97</strain>
    </source>
</reference>
<evidence type="ECO:0000313" key="3">
    <source>
        <dbReference type="Proteomes" id="UP000027730"/>
    </source>
</evidence>
<feature type="region of interest" description="Disordered" evidence="1">
    <location>
        <begin position="192"/>
        <end position="238"/>
    </location>
</feature>
<feature type="region of interest" description="Disordered" evidence="1">
    <location>
        <begin position="1"/>
        <end position="35"/>
    </location>
</feature>
<accession>A0A074WT60</accession>
<feature type="compositionally biased region" description="Basic residues" evidence="1">
    <location>
        <begin position="279"/>
        <end position="302"/>
    </location>
</feature>
<feature type="compositionally biased region" description="Low complexity" evidence="1">
    <location>
        <begin position="11"/>
        <end position="24"/>
    </location>
</feature>
<name>A0A074WT60_9PEZI</name>
<proteinExistence type="predicted"/>
<feature type="region of interest" description="Disordered" evidence="1">
    <location>
        <begin position="258"/>
        <end position="349"/>
    </location>
</feature>
<sequence length="422" mass="47346">MDQHAGDGAGQLPNQNDEQPPNQNDGHLPGHDYAQFPQHIEARHVDPALGQFNFGATENLFGTPREGQFQIDNNTTWASAFGRDQYDFGHENQGMDLPQEQFGPMYHSGPVLNYDPALQQYPNDQLNSWRMPLTATQPFFGNNNYQAANQQQTQYPGGNHQDYTGGYSQVPHQQGNNDYQAANEQQSQYLGRGYHRHPGSLHQALPSDHRTDFPGLPNSQQYNNPSQEQASPGYLPMYSTPRTSAAYGVPLSAASGHQHVLTSTESVSTEPASTEPVQKSKRKSTNHKSTNHKSATRKSTNRKKGDAEHEENQEEKDKEDKDAEKKNKGDKGVQTKERKQQDIRDRQTLSRLRDEAASRAFEMASQYVPAGAARIALQQQFDLVGELGGETDRNTEAYIIWNSTRADLRKTDRAVPERKKDD</sequence>